<name>A0AAV9F1A1_ACOCL</name>
<gene>
    <name evidence="1" type="ORF">QJS10_CPB04g01826</name>
</gene>
<sequence length="66" mass="7606">MYRNSSESMRTVRRAAPGRARAEADVVNATTGRLSWFWREISRMDGVMVKIILLRLISDDGLKHKE</sequence>
<comment type="caution">
    <text evidence="1">The sequence shown here is derived from an EMBL/GenBank/DDBJ whole genome shotgun (WGS) entry which is preliminary data.</text>
</comment>
<keyword evidence="2" id="KW-1185">Reference proteome</keyword>
<accession>A0AAV9F1A1</accession>
<dbReference type="AlphaFoldDB" id="A0AAV9F1A1"/>
<evidence type="ECO:0000313" key="2">
    <source>
        <dbReference type="Proteomes" id="UP001180020"/>
    </source>
</evidence>
<protein>
    <submittedName>
        <fullName evidence="1">Uncharacterized protein</fullName>
    </submittedName>
</protein>
<evidence type="ECO:0000313" key="1">
    <source>
        <dbReference type="EMBL" id="KAK1319272.1"/>
    </source>
</evidence>
<reference evidence="1" key="2">
    <citation type="submission" date="2023-06" db="EMBL/GenBank/DDBJ databases">
        <authorList>
            <person name="Ma L."/>
            <person name="Liu K.-W."/>
            <person name="Li Z."/>
            <person name="Hsiao Y.-Y."/>
            <person name="Qi Y."/>
            <person name="Fu T."/>
            <person name="Tang G."/>
            <person name="Zhang D."/>
            <person name="Sun W.-H."/>
            <person name="Liu D.-K."/>
            <person name="Li Y."/>
            <person name="Chen G.-Z."/>
            <person name="Liu X.-D."/>
            <person name="Liao X.-Y."/>
            <person name="Jiang Y.-T."/>
            <person name="Yu X."/>
            <person name="Hao Y."/>
            <person name="Huang J."/>
            <person name="Zhao X.-W."/>
            <person name="Ke S."/>
            <person name="Chen Y.-Y."/>
            <person name="Wu W.-L."/>
            <person name="Hsu J.-L."/>
            <person name="Lin Y.-F."/>
            <person name="Huang M.-D."/>
            <person name="Li C.-Y."/>
            <person name="Huang L."/>
            <person name="Wang Z.-W."/>
            <person name="Zhao X."/>
            <person name="Zhong W.-Y."/>
            <person name="Peng D.-H."/>
            <person name="Ahmad S."/>
            <person name="Lan S."/>
            <person name="Zhang J.-S."/>
            <person name="Tsai W.-C."/>
            <person name="Van De Peer Y."/>
            <person name="Liu Z.-J."/>
        </authorList>
    </citation>
    <scope>NUCLEOTIDE SEQUENCE</scope>
    <source>
        <strain evidence="1">CP</strain>
        <tissue evidence="1">Leaves</tissue>
    </source>
</reference>
<proteinExistence type="predicted"/>
<dbReference type="EMBL" id="JAUJYO010000004">
    <property type="protein sequence ID" value="KAK1319272.1"/>
    <property type="molecule type" value="Genomic_DNA"/>
</dbReference>
<dbReference type="Proteomes" id="UP001180020">
    <property type="component" value="Unassembled WGS sequence"/>
</dbReference>
<reference evidence="1" key="1">
    <citation type="journal article" date="2023" name="Nat. Commun.">
        <title>Diploid and tetraploid genomes of Acorus and the evolution of monocots.</title>
        <authorList>
            <person name="Ma L."/>
            <person name="Liu K.W."/>
            <person name="Li Z."/>
            <person name="Hsiao Y.Y."/>
            <person name="Qi Y."/>
            <person name="Fu T."/>
            <person name="Tang G.D."/>
            <person name="Zhang D."/>
            <person name="Sun W.H."/>
            <person name="Liu D.K."/>
            <person name="Li Y."/>
            <person name="Chen G.Z."/>
            <person name="Liu X.D."/>
            <person name="Liao X.Y."/>
            <person name="Jiang Y.T."/>
            <person name="Yu X."/>
            <person name="Hao Y."/>
            <person name="Huang J."/>
            <person name="Zhao X.W."/>
            <person name="Ke S."/>
            <person name="Chen Y.Y."/>
            <person name="Wu W.L."/>
            <person name="Hsu J.L."/>
            <person name="Lin Y.F."/>
            <person name="Huang M.D."/>
            <person name="Li C.Y."/>
            <person name="Huang L."/>
            <person name="Wang Z.W."/>
            <person name="Zhao X."/>
            <person name="Zhong W.Y."/>
            <person name="Peng D.H."/>
            <person name="Ahmad S."/>
            <person name="Lan S."/>
            <person name="Zhang J.S."/>
            <person name="Tsai W.C."/>
            <person name="Van de Peer Y."/>
            <person name="Liu Z.J."/>
        </authorList>
    </citation>
    <scope>NUCLEOTIDE SEQUENCE</scope>
    <source>
        <strain evidence="1">CP</strain>
    </source>
</reference>
<organism evidence="1 2">
    <name type="scientific">Acorus calamus</name>
    <name type="common">Sweet flag</name>
    <dbReference type="NCBI Taxonomy" id="4465"/>
    <lineage>
        <taxon>Eukaryota</taxon>
        <taxon>Viridiplantae</taxon>
        <taxon>Streptophyta</taxon>
        <taxon>Embryophyta</taxon>
        <taxon>Tracheophyta</taxon>
        <taxon>Spermatophyta</taxon>
        <taxon>Magnoliopsida</taxon>
        <taxon>Liliopsida</taxon>
        <taxon>Acoraceae</taxon>
        <taxon>Acorus</taxon>
    </lineage>
</organism>